<dbReference type="Proteomes" id="UP000000749">
    <property type="component" value="Chromosome"/>
</dbReference>
<protein>
    <submittedName>
        <fullName evidence="1">Uncharacterized protein</fullName>
    </submittedName>
</protein>
<dbReference type="EMBL" id="CU928164">
    <property type="protein sequence ID" value="CAR20296.1"/>
    <property type="molecule type" value="Genomic_DNA"/>
</dbReference>
<accession>A0A0H3MVZ3</accession>
<dbReference type="KEGG" id="ect:ECIAI39_4189"/>
<proteinExistence type="predicted"/>
<evidence type="ECO:0000313" key="1">
    <source>
        <dbReference type="EMBL" id="CAR20296.1"/>
    </source>
</evidence>
<gene>
    <name evidence="1" type="ordered locus">ECIAI39_4189</name>
</gene>
<organism evidence="1 2">
    <name type="scientific">Escherichia coli O7:K1 (strain IAI39 / ExPEC)</name>
    <dbReference type="NCBI Taxonomy" id="585057"/>
    <lineage>
        <taxon>Bacteria</taxon>
        <taxon>Pseudomonadati</taxon>
        <taxon>Pseudomonadota</taxon>
        <taxon>Gammaproteobacteria</taxon>
        <taxon>Enterobacterales</taxon>
        <taxon>Enterobacteriaceae</taxon>
        <taxon>Escherichia</taxon>
    </lineage>
</organism>
<dbReference type="AlphaFoldDB" id="A0A0H3MVZ3"/>
<reference evidence="2" key="1">
    <citation type="journal article" date="2009" name="PLoS Genet.">
        <title>Organised genome dynamics in the Escherichia coli species results in highly diverse adaptive paths.</title>
        <authorList>
            <person name="Touchon M."/>
            <person name="Hoede C."/>
            <person name="Tenaillon O."/>
            <person name="Barbe V."/>
            <person name="Baeriswyl S."/>
            <person name="Bidet P."/>
            <person name="Bingen E."/>
            <person name="Bonacorsi S."/>
            <person name="Bouchier C."/>
            <person name="Bouvet O."/>
            <person name="Calteau A."/>
            <person name="Chiapello H."/>
            <person name="Clermont O."/>
            <person name="Cruveiller S."/>
            <person name="Danchin A."/>
            <person name="Diard M."/>
            <person name="Dossat C."/>
            <person name="Karoui M.E."/>
            <person name="Frapy E."/>
            <person name="Garry L."/>
            <person name="Ghigo J.M."/>
            <person name="Gilles A.M."/>
            <person name="Johnson J."/>
            <person name="Le Bouguenec C."/>
            <person name="Lescat M."/>
            <person name="Mangenot S."/>
            <person name="Martinez-Jehanne V."/>
            <person name="Matic I."/>
            <person name="Nassif X."/>
            <person name="Oztas S."/>
            <person name="Petit M.A."/>
            <person name="Pichon C."/>
            <person name="Rouy Z."/>
            <person name="Ruf C.S."/>
            <person name="Schneider D."/>
            <person name="Tourret J."/>
            <person name="Vacherie B."/>
            <person name="Vallenet D."/>
            <person name="Medigue C."/>
            <person name="Rocha E.P.C."/>
            <person name="Denamur E."/>
        </authorList>
    </citation>
    <scope>NUCLEOTIDE SEQUENCE [LARGE SCALE GENOMIC DNA]</scope>
    <source>
        <strain evidence="2">IAI39 / ExPEC</strain>
    </source>
</reference>
<dbReference type="STRING" id="585057.ECIAI39_4189"/>
<sequence>MFSSIKYFILWPTRLEDFCYYIIFLRLQTYYKNIIKNKLTFLNWQLQNTAL</sequence>
<name>A0A0H3MVZ3_ECO7I</name>
<evidence type="ECO:0000313" key="2">
    <source>
        <dbReference type="Proteomes" id="UP000000749"/>
    </source>
</evidence>
<dbReference type="HOGENOM" id="CLU_3098275_0_0_6"/>